<evidence type="ECO:0000313" key="3">
    <source>
        <dbReference type="Proteomes" id="UP000198803"/>
    </source>
</evidence>
<gene>
    <name evidence="2" type="ORF">SAMN05444163_8154</name>
</gene>
<protein>
    <submittedName>
        <fullName evidence="2">Uncharacterized protein</fullName>
    </submittedName>
</protein>
<organism evidence="2 3">
    <name type="scientific">Bradyrhizobium ottawaense</name>
    <dbReference type="NCBI Taxonomy" id="931866"/>
    <lineage>
        <taxon>Bacteria</taxon>
        <taxon>Pseudomonadati</taxon>
        <taxon>Pseudomonadota</taxon>
        <taxon>Alphaproteobacteria</taxon>
        <taxon>Hyphomicrobiales</taxon>
        <taxon>Nitrobacteraceae</taxon>
        <taxon>Bradyrhizobium</taxon>
    </lineage>
</organism>
<feature type="region of interest" description="Disordered" evidence="1">
    <location>
        <begin position="71"/>
        <end position="98"/>
    </location>
</feature>
<dbReference type="Proteomes" id="UP000198803">
    <property type="component" value="Chromosome I"/>
</dbReference>
<feature type="compositionally biased region" description="Basic and acidic residues" evidence="1">
    <location>
        <begin position="71"/>
        <end position="84"/>
    </location>
</feature>
<reference evidence="2 3" key="1">
    <citation type="submission" date="2016-10" db="EMBL/GenBank/DDBJ databases">
        <authorList>
            <person name="Varghese N."/>
            <person name="Submissions S."/>
        </authorList>
    </citation>
    <scope>NUCLEOTIDE SEQUENCE [LARGE SCALE GENOMIC DNA]</scope>
    <source>
        <strain evidence="2 3">GAS524</strain>
    </source>
</reference>
<evidence type="ECO:0000256" key="1">
    <source>
        <dbReference type="SAM" id="MobiDB-lite"/>
    </source>
</evidence>
<accession>A0ABY0QHG3</accession>
<proteinExistence type="predicted"/>
<sequence>MDGTSQGQGGQLTPAEAYVELALWGIKISQSAGQLRRWWDDERAHREQYGLSQEQTHQLVYSCREHLEQLGEYERERQEDEPAPRSRSKPKQRRGAAI</sequence>
<dbReference type="EMBL" id="LT629693">
    <property type="protein sequence ID" value="SDK45588.1"/>
    <property type="molecule type" value="Genomic_DNA"/>
</dbReference>
<dbReference type="RefSeq" id="WP_091977365.1">
    <property type="nucleotide sequence ID" value="NZ_LT629693.1"/>
</dbReference>
<feature type="compositionally biased region" description="Basic residues" evidence="1">
    <location>
        <begin position="86"/>
        <end position="98"/>
    </location>
</feature>
<name>A0ABY0QHG3_9BRAD</name>
<keyword evidence="3" id="KW-1185">Reference proteome</keyword>
<evidence type="ECO:0000313" key="2">
    <source>
        <dbReference type="EMBL" id="SDK45588.1"/>
    </source>
</evidence>